<reference evidence="3" key="1">
    <citation type="submission" date="2021-01" db="EMBL/GenBank/DDBJ databases">
        <authorList>
            <person name="Corre E."/>
            <person name="Pelletier E."/>
            <person name="Niang G."/>
            <person name="Scheremetjew M."/>
            <person name="Finn R."/>
            <person name="Kale V."/>
            <person name="Holt S."/>
            <person name="Cochrane G."/>
            <person name="Meng A."/>
            <person name="Brown T."/>
            <person name="Cohen L."/>
        </authorList>
    </citation>
    <scope>NUCLEOTIDE SEQUENCE</scope>
    <source>
        <strain evidence="3">BC52</strain>
    </source>
</reference>
<organism evidence="3">
    <name type="scientific">Norrisiella sphaerica</name>
    <dbReference type="NCBI Taxonomy" id="552664"/>
    <lineage>
        <taxon>Eukaryota</taxon>
        <taxon>Sar</taxon>
        <taxon>Rhizaria</taxon>
        <taxon>Cercozoa</taxon>
        <taxon>Chlorarachniophyceae</taxon>
        <taxon>Norrisiella</taxon>
    </lineage>
</organism>
<keyword evidence="2" id="KW-1133">Transmembrane helix</keyword>
<name>A0A7S2QSB5_9EUKA</name>
<gene>
    <name evidence="3" type="ORF">NSPH01132_LOCUS523</name>
</gene>
<sequence>MHVDKSPAARSRNVLLTLFGVPSILFLMFLSARESYLHRPLPEEPMAKDAPGSINDVDRNGKLNASVTPIESNEIEHTELMDDAMCEWRSDILVGTCFGLRCGTKEAAAVKSAKECSSLCCGLEDKCITWQYREDIGCCIGPVVRLGFEGSKSPHWCEPTPPSPWEGGRKSSSEVLPNNASSTPGPDASSLSCAWGDQIKGQCFGLGPSRPYQTIDECREACCNDEDCSVWQYRQDKGCFYGKSNHCERYEGIAAQPYVGKRKPVDPNRVNREGWLN</sequence>
<accession>A0A7S2QSB5</accession>
<feature type="compositionally biased region" description="Polar residues" evidence="1">
    <location>
        <begin position="173"/>
        <end position="189"/>
    </location>
</feature>
<evidence type="ECO:0000256" key="1">
    <source>
        <dbReference type="SAM" id="MobiDB-lite"/>
    </source>
</evidence>
<feature type="transmembrane region" description="Helical" evidence="2">
    <location>
        <begin position="12"/>
        <end position="32"/>
    </location>
</feature>
<keyword evidence="2" id="KW-0472">Membrane</keyword>
<dbReference type="AlphaFoldDB" id="A0A7S2QSB5"/>
<keyword evidence="2" id="KW-0812">Transmembrane</keyword>
<evidence type="ECO:0000313" key="3">
    <source>
        <dbReference type="EMBL" id="CAD9650425.1"/>
    </source>
</evidence>
<feature type="region of interest" description="Disordered" evidence="1">
    <location>
        <begin position="152"/>
        <end position="189"/>
    </location>
</feature>
<proteinExistence type="predicted"/>
<evidence type="ECO:0000256" key="2">
    <source>
        <dbReference type="SAM" id="Phobius"/>
    </source>
</evidence>
<protein>
    <submittedName>
        <fullName evidence="3">Uncharacterized protein</fullName>
    </submittedName>
</protein>
<dbReference type="EMBL" id="HBHC01000942">
    <property type="protein sequence ID" value="CAD9650425.1"/>
    <property type="molecule type" value="Transcribed_RNA"/>
</dbReference>